<dbReference type="RefSeq" id="WP_118271731.1">
    <property type="nucleotide sequence ID" value="NZ_QSJI01000002.1"/>
</dbReference>
<dbReference type="EMBL" id="QSJI01000002">
    <property type="protein sequence ID" value="RHD56728.1"/>
    <property type="molecule type" value="Genomic_DNA"/>
</dbReference>
<dbReference type="Gene3D" id="2.60.320.10">
    <property type="entry name" value="N-utilization substance G protein NusG, insert domain"/>
    <property type="match status" value="1"/>
</dbReference>
<proteinExistence type="predicted"/>
<name>A0A414FYW0_9ACTN</name>
<dbReference type="Pfam" id="PF07009">
    <property type="entry name" value="NusG_II"/>
    <property type="match status" value="1"/>
</dbReference>
<comment type="caution">
    <text evidence="1">The sequence shown here is derived from an EMBL/GenBank/DDBJ whole genome shotgun (WGS) entry which is preliminary data.</text>
</comment>
<organism evidence="1 2">
    <name type="scientific">Collinsella intestinalis</name>
    <dbReference type="NCBI Taxonomy" id="147207"/>
    <lineage>
        <taxon>Bacteria</taxon>
        <taxon>Bacillati</taxon>
        <taxon>Actinomycetota</taxon>
        <taxon>Coriobacteriia</taxon>
        <taxon>Coriobacteriales</taxon>
        <taxon>Coriobacteriaceae</taxon>
        <taxon>Collinsella</taxon>
    </lineage>
</organism>
<dbReference type="AlphaFoldDB" id="A0A414FYW0"/>
<dbReference type="InterPro" id="IPR038690">
    <property type="entry name" value="NusG_2_sf"/>
</dbReference>
<accession>A0A414FYW0</accession>
<evidence type="ECO:0000313" key="2">
    <source>
        <dbReference type="Proteomes" id="UP000286050"/>
    </source>
</evidence>
<reference evidence="1 2" key="1">
    <citation type="submission" date="2018-08" db="EMBL/GenBank/DDBJ databases">
        <title>A genome reference for cultivated species of the human gut microbiota.</title>
        <authorList>
            <person name="Zou Y."/>
            <person name="Xue W."/>
            <person name="Luo G."/>
        </authorList>
    </citation>
    <scope>NUCLEOTIDE SEQUENCE [LARGE SCALE GENOMIC DNA]</scope>
    <source>
        <strain evidence="1 2">AM30-5LB</strain>
    </source>
</reference>
<protein>
    <submittedName>
        <fullName evidence="1">NusG domain II-containing protein</fullName>
    </submittedName>
</protein>
<gene>
    <name evidence="1" type="ORF">DW787_04125</name>
</gene>
<sequence>MKHRLKTGDLCLIAALLLALVGGGAWWLINYANGRNTSANGLVVVTQSKDGFRRVDELARDATFTVETNGTDSGRDADGGENVISISEGRVEVKSANCGNQVCVEHAPISQAGEQIVCLPHGLVVEVVAEESDAAALR</sequence>
<evidence type="ECO:0000313" key="1">
    <source>
        <dbReference type="EMBL" id="RHD56728.1"/>
    </source>
</evidence>
<dbReference type="Proteomes" id="UP000286050">
    <property type="component" value="Unassembled WGS sequence"/>
</dbReference>